<protein>
    <submittedName>
        <fullName evidence="3">ABC transporter substrate-binding protein</fullName>
    </submittedName>
</protein>
<sequence>MKHRFKPVIIILIIMVIVSGCQNTSQQQEGKREGLDADQSVESYLSFKDFDGQLVILQDKPQNIVVLNDQVLHSFYQVGGKAVGITNAFTIDPPEEAIDVPKVGFMHEVNIEKVLELKPDLVIGQRFTHGDLRKIFKEANIPFANLNTQSIEDMRQNTLLMGKITGNEKKAENLIKEMDSEINQVIDQIPEEKEMPTYAIVTVMGDAVFVEQSSTIAVDIANQLKLRNVTESLDGEIMAGYIPFSMEEMVKIDPDYLFILSHTTNEEAEQMVESNYKSNPAWNSLSAVSNDHIYFLPKDKFVMAPGVDVVDSYKYMADLVYSSQSN</sequence>
<dbReference type="InterPro" id="IPR050902">
    <property type="entry name" value="ABC_Transporter_SBP"/>
</dbReference>
<evidence type="ECO:0000313" key="4">
    <source>
        <dbReference type="Proteomes" id="UP001241848"/>
    </source>
</evidence>
<name>A0ABT9FVR4_9BACL</name>
<feature type="domain" description="Fe/B12 periplasmic-binding" evidence="2">
    <location>
        <begin position="63"/>
        <end position="324"/>
    </location>
</feature>
<dbReference type="Pfam" id="PF01497">
    <property type="entry name" value="Peripla_BP_2"/>
    <property type="match status" value="1"/>
</dbReference>
<dbReference type="Proteomes" id="UP001241848">
    <property type="component" value="Unassembled WGS sequence"/>
</dbReference>
<evidence type="ECO:0000256" key="1">
    <source>
        <dbReference type="ARBA" id="ARBA00008814"/>
    </source>
</evidence>
<gene>
    <name evidence="3" type="ORF">OIN60_18815</name>
</gene>
<keyword evidence="4" id="KW-1185">Reference proteome</keyword>
<comment type="similarity">
    <text evidence="1">Belongs to the bacterial solute-binding protein 8 family.</text>
</comment>
<reference evidence="3 4" key="1">
    <citation type="submission" date="2022-10" db="EMBL/GenBank/DDBJ databases">
        <title>Paenibacillus description and whole genome data of maize root bacterial community.</title>
        <authorList>
            <person name="Marton D."/>
            <person name="Farkas M."/>
            <person name="Cserhati M."/>
        </authorList>
    </citation>
    <scope>NUCLEOTIDE SEQUENCE [LARGE SCALE GENOMIC DNA]</scope>
    <source>
        <strain evidence="3 4">P96</strain>
    </source>
</reference>
<dbReference type="PROSITE" id="PS51257">
    <property type="entry name" value="PROKAR_LIPOPROTEIN"/>
    <property type="match status" value="1"/>
</dbReference>
<evidence type="ECO:0000259" key="2">
    <source>
        <dbReference type="PROSITE" id="PS50983"/>
    </source>
</evidence>
<dbReference type="RefSeq" id="WP_305756397.1">
    <property type="nucleotide sequence ID" value="NZ_JAPCKK010000030.1"/>
</dbReference>
<dbReference type="PANTHER" id="PTHR30535">
    <property type="entry name" value="VITAMIN B12-BINDING PROTEIN"/>
    <property type="match status" value="1"/>
</dbReference>
<dbReference type="EMBL" id="JAPCKK010000030">
    <property type="protein sequence ID" value="MDP4098785.1"/>
    <property type="molecule type" value="Genomic_DNA"/>
</dbReference>
<organism evidence="3 4">
    <name type="scientific">Paenibacillus zeirhizosphaerae</name>
    <dbReference type="NCBI Taxonomy" id="2987519"/>
    <lineage>
        <taxon>Bacteria</taxon>
        <taxon>Bacillati</taxon>
        <taxon>Bacillota</taxon>
        <taxon>Bacilli</taxon>
        <taxon>Bacillales</taxon>
        <taxon>Paenibacillaceae</taxon>
        <taxon>Paenibacillus</taxon>
    </lineage>
</organism>
<accession>A0ABT9FVR4</accession>
<dbReference type="InterPro" id="IPR002491">
    <property type="entry name" value="ABC_transptr_periplasmic_BD"/>
</dbReference>
<dbReference type="SUPFAM" id="SSF53807">
    <property type="entry name" value="Helical backbone' metal receptor"/>
    <property type="match status" value="1"/>
</dbReference>
<dbReference type="PROSITE" id="PS50983">
    <property type="entry name" value="FE_B12_PBP"/>
    <property type="match status" value="1"/>
</dbReference>
<dbReference type="PANTHER" id="PTHR30535:SF34">
    <property type="entry name" value="MOLYBDATE-BINDING PROTEIN MOLA"/>
    <property type="match status" value="1"/>
</dbReference>
<evidence type="ECO:0000313" key="3">
    <source>
        <dbReference type="EMBL" id="MDP4098785.1"/>
    </source>
</evidence>
<comment type="caution">
    <text evidence="3">The sequence shown here is derived from an EMBL/GenBank/DDBJ whole genome shotgun (WGS) entry which is preliminary data.</text>
</comment>
<dbReference type="Gene3D" id="3.40.50.1980">
    <property type="entry name" value="Nitrogenase molybdenum iron protein domain"/>
    <property type="match status" value="2"/>
</dbReference>
<proteinExistence type="inferred from homology"/>